<evidence type="ECO:0000256" key="1">
    <source>
        <dbReference type="SAM" id="MobiDB-lite"/>
    </source>
</evidence>
<accession>A0AAV7TCP8</accession>
<dbReference type="Proteomes" id="UP001066276">
    <property type="component" value="Chromosome 4_1"/>
</dbReference>
<keyword evidence="3" id="KW-1185">Reference proteome</keyword>
<comment type="caution">
    <text evidence="2">The sequence shown here is derived from an EMBL/GenBank/DDBJ whole genome shotgun (WGS) entry which is preliminary data.</text>
</comment>
<organism evidence="2 3">
    <name type="scientific">Pleurodeles waltl</name>
    <name type="common">Iberian ribbed newt</name>
    <dbReference type="NCBI Taxonomy" id="8319"/>
    <lineage>
        <taxon>Eukaryota</taxon>
        <taxon>Metazoa</taxon>
        <taxon>Chordata</taxon>
        <taxon>Craniata</taxon>
        <taxon>Vertebrata</taxon>
        <taxon>Euteleostomi</taxon>
        <taxon>Amphibia</taxon>
        <taxon>Batrachia</taxon>
        <taxon>Caudata</taxon>
        <taxon>Salamandroidea</taxon>
        <taxon>Salamandridae</taxon>
        <taxon>Pleurodelinae</taxon>
        <taxon>Pleurodeles</taxon>
    </lineage>
</organism>
<evidence type="ECO:0000313" key="3">
    <source>
        <dbReference type="Proteomes" id="UP001066276"/>
    </source>
</evidence>
<protein>
    <submittedName>
        <fullName evidence="2">Uncharacterized protein</fullName>
    </submittedName>
</protein>
<proteinExistence type="predicted"/>
<evidence type="ECO:0000313" key="2">
    <source>
        <dbReference type="EMBL" id="KAJ1174104.1"/>
    </source>
</evidence>
<sequence length="100" mass="10844">MEIMQQGYDAELQLAVDALQQILQVRDAPCSVSQDTTYAGPPAGYATPGVTPKTLYARGRPQRLTTECLLRMAPHAGNTQGHHIRALEESVIGLNGQSRL</sequence>
<gene>
    <name evidence="2" type="ORF">NDU88_005927</name>
</gene>
<reference evidence="2" key="1">
    <citation type="journal article" date="2022" name="bioRxiv">
        <title>Sequencing and chromosome-scale assembly of the giantPleurodeles waltlgenome.</title>
        <authorList>
            <person name="Brown T."/>
            <person name="Elewa A."/>
            <person name="Iarovenko S."/>
            <person name="Subramanian E."/>
            <person name="Araus A.J."/>
            <person name="Petzold A."/>
            <person name="Susuki M."/>
            <person name="Suzuki K.-i.T."/>
            <person name="Hayashi T."/>
            <person name="Toyoda A."/>
            <person name="Oliveira C."/>
            <person name="Osipova E."/>
            <person name="Leigh N.D."/>
            <person name="Simon A."/>
            <person name="Yun M.H."/>
        </authorList>
    </citation>
    <scope>NUCLEOTIDE SEQUENCE</scope>
    <source>
        <strain evidence="2">20211129_DDA</strain>
        <tissue evidence="2">Liver</tissue>
    </source>
</reference>
<name>A0AAV7TCP8_PLEWA</name>
<dbReference type="AlphaFoldDB" id="A0AAV7TCP8"/>
<feature type="region of interest" description="Disordered" evidence="1">
    <location>
        <begin position="33"/>
        <end position="54"/>
    </location>
</feature>
<dbReference type="EMBL" id="JANPWB010000007">
    <property type="protein sequence ID" value="KAJ1174104.1"/>
    <property type="molecule type" value="Genomic_DNA"/>
</dbReference>